<dbReference type="PANTHER" id="PTHR48465:SF1">
    <property type="entry name" value="PROTEIN SSUH2 HOMOLOG"/>
    <property type="match status" value="1"/>
</dbReference>
<evidence type="ECO:0000313" key="1">
    <source>
        <dbReference type="EMBL" id="GBM41652.1"/>
    </source>
</evidence>
<dbReference type="PANTHER" id="PTHR48465">
    <property type="entry name" value="PROTEIN SSUH2 HOMOLOG"/>
    <property type="match status" value="1"/>
</dbReference>
<gene>
    <name evidence="1" type="ORF">AVEN_198399_1</name>
</gene>
<dbReference type="EMBL" id="BGPR01000969">
    <property type="protein sequence ID" value="GBM41652.1"/>
    <property type="molecule type" value="Genomic_DNA"/>
</dbReference>
<proteinExistence type="predicted"/>
<dbReference type="OrthoDB" id="3355217at2759"/>
<protein>
    <submittedName>
        <fullName evidence="1">Uncharacterized protein</fullName>
    </submittedName>
</protein>
<dbReference type="AlphaFoldDB" id="A0A4Y2FJG3"/>
<name>A0A4Y2FJG3_ARAVE</name>
<keyword evidence="2" id="KW-1185">Reference proteome</keyword>
<evidence type="ECO:0000313" key="2">
    <source>
        <dbReference type="Proteomes" id="UP000499080"/>
    </source>
</evidence>
<reference evidence="1 2" key="1">
    <citation type="journal article" date="2019" name="Sci. Rep.">
        <title>Orb-weaving spider Araneus ventricosus genome elucidates the spidroin gene catalogue.</title>
        <authorList>
            <person name="Kono N."/>
            <person name="Nakamura H."/>
            <person name="Ohtoshi R."/>
            <person name="Moran D.A.P."/>
            <person name="Shinohara A."/>
            <person name="Yoshida Y."/>
            <person name="Fujiwara M."/>
            <person name="Mori M."/>
            <person name="Tomita M."/>
            <person name="Arakawa K."/>
        </authorList>
    </citation>
    <scope>NUCLEOTIDE SEQUENCE [LARGE SCALE GENOMIC DNA]</scope>
</reference>
<sequence length="173" mass="19536">MSWYRRASAPCLKGGGRRRSSGAFLSPTARRCSVAASSTRIRSGSKGYVGEDDIELFLPPLEEMPEVKGYEEATFELCSVPPPVVLTPADSSEEVGDLKPFTELPRLSKSEVRSIMIRYADSKCAFDKNAPRDMDIINIDYRPGYKYTLESFTEMRQVSWSFEPYTGECLFFR</sequence>
<organism evidence="1 2">
    <name type="scientific">Araneus ventricosus</name>
    <name type="common">Orbweaver spider</name>
    <name type="synonym">Epeira ventricosa</name>
    <dbReference type="NCBI Taxonomy" id="182803"/>
    <lineage>
        <taxon>Eukaryota</taxon>
        <taxon>Metazoa</taxon>
        <taxon>Ecdysozoa</taxon>
        <taxon>Arthropoda</taxon>
        <taxon>Chelicerata</taxon>
        <taxon>Arachnida</taxon>
        <taxon>Araneae</taxon>
        <taxon>Araneomorphae</taxon>
        <taxon>Entelegynae</taxon>
        <taxon>Araneoidea</taxon>
        <taxon>Araneidae</taxon>
        <taxon>Araneus</taxon>
    </lineage>
</organism>
<dbReference type="Proteomes" id="UP000499080">
    <property type="component" value="Unassembled WGS sequence"/>
</dbReference>
<dbReference type="InterPro" id="IPR052789">
    <property type="entry name" value="SSUH2_homolog"/>
</dbReference>
<accession>A0A4Y2FJG3</accession>
<comment type="caution">
    <text evidence="1">The sequence shown here is derived from an EMBL/GenBank/DDBJ whole genome shotgun (WGS) entry which is preliminary data.</text>
</comment>